<dbReference type="AlphaFoldDB" id="A0A9Q0DQ95"/>
<reference evidence="1" key="1">
    <citation type="submission" date="2022-07" db="EMBL/GenBank/DDBJ databases">
        <title>Chromosome-level genome of Muraenolepis orangiensis.</title>
        <authorList>
            <person name="Kim J."/>
        </authorList>
    </citation>
    <scope>NUCLEOTIDE SEQUENCE</scope>
    <source>
        <strain evidence="1">KU_S4_2022</strain>
        <tissue evidence="1">Muscle</tissue>
    </source>
</reference>
<organism evidence="1 2">
    <name type="scientific">Muraenolepis orangiensis</name>
    <name type="common">Patagonian moray cod</name>
    <dbReference type="NCBI Taxonomy" id="630683"/>
    <lineage>
        <taxon>Eukaryota</taxon>
        <taxon>Metazoa</taxon>
        <taxon>Chordata</taxon>
        <taxon>Craniata</taxon>
        <taxon>Vertebrata</taxon>
        <taxon>Euteleostomi</taxon>
        <taxon>Actinopterygii</taxon>
        <taxon>Neopterygii</taxon>
        <taxon>Teleostei</taxon>
        <taxon>Neoteleostei</taxon>
        <taxon>Acanthomorphata</taxon>
        <taxon>Zeiogadaria</taxon>
        <taxon>Gadariae</taxon>
        <taxon>Gadiformes</taxon>
        <taxon>Muraenolepidoidei</taxon>
        <taxon>Muraenolepididae</taxon>
        <taxon>Muraenolepis</taxon>
    </lineage>
</organism>
<sequence>MKSDKRARELFPYQWKNVHWPPSGIQGSRYPESKLDSFKMHQVKTGRSEGTGLGRRWIDSWRSLRAITTGQISHIVMATEMDLWQVGALVSRSPLTHGATMRLRWNLNENHFAVRHTSIVTCGAIQAAGVQGQKSCSDQRTMDTHHIKSEDRKNPSALKAKVYMAEVYMAEVYMAEVYMAEVNMAEVYMAEVYMAEVYMAEVYMAEVYMAEVYMAEVYMAEVYMAEVYMAEVYMAEVYMAEVYMAQAQSTVVWFIIRSDEQKANNPFLSLNWMY</sequence>
<name>A0A9Q0DQ95_9TELE</name>
<keyword evidence="2" id="KW-1185">Reference proteome</keyword>
<protein>
    <submittedName>
        <fullName evidence="1">Uncharacterized protein</fullName>
    </submittedName>
</protein>
<proteinExistence type="predicted"/>
<accession>A0A9Q0DQ95</accession>
<comment type="caution">
    <text evidence="1">The sequence shown here is derived from an EMBL/GenBank/DDBJ whole genome shotgun (WGS) entry which is preliminary data.</text>
</comment>
<dbReference type="Proteomes" id="UP001148018">
    <property type="component" value="Unassembled WGS sequence"/>
</dbReference>
<dbReference type="EMBL" id="JANIIK010000113">
    <property type="protein sequence ID" value="KAJ3592529.1"/>
    <property type="molecule type" value="Genomic_DNA"/>
</dbReference>
<evidence type="ECO:0000313" key="2">
    <source>
        <dbReference type="Proteomes" id="UP001148018"/>
    </source>
</evidence>
<dbReference type="OrthoDB" id="8744624at2759"/>
<evidence type="ECO:0000313" key="1">
    <source>
        <dbReference type="EMBL" id="KAJ3592529.1"/>
    </source>
</evidence>
<gene>
    <name evidence="1" type="ORF">NHX12_007656</name>
</gene>